<dbReference type="RefSeq" id="WP_013128038.1">
    <property type="nucleotide sequence ID" value="NC_014158.1"/>
</dbReference>
<dbReference type="Gene3D" id="1.25.10.10">
    <property type="entry name" value="Leucine-rich Repeat Variant"/>
    <property type="match status" value="1"/>
</dbReference>
<protein>
    <recommendedName>
        <fullName evidence="3">HEAT repeat domain-containing protein</fullName>
    </recommendedName>
</protein>
<dbReference type="Pfam" id="PF13646">
    <property type="entry name" value="HEAT_2"/>
    <property type="match status" value="1"/>
</dbReference>
<proteinExistence type="predicted"/>
<gene>
    <name evidence="1" type="ordered locus">Tpau_3457</name>
</gene>
<dbReference type="Proteomes" id="UP000001213">
    <property type="component" value="Chromosome"/>
</dbReference>
<evidence type="ECO:0000313" key="2">
    <source>
        <dbReference type="Proteomes" id="UP000001213"/>
    </source>
</evidence>
<organism evidence="1 2">
    <name type="scientific">Tsukamurella paurometabola (strain ATCC 8368 / DSM 20162 / CCUG 35730 / CIP 100753 / JCM 10117 / KCTC 9821 / NBRC 16120 / NCIMB 702349 / NCTC 13040)</name>
    <name type="common">Corynebacterium paurometabolum</name>
    <dbReference type="NCBI Taxonomy" id="521096"/>
    <lineage>
        <taxon>Bacteria</taxon>
        <taxon>Bacillati</taxon>
        <taxon>Actinomycetota</taxon>
        <taxon>Actinomycetes</taxon>
        <taxon>Mycobacteriales</taxon>
        <taxon>Tsukamurellaceae</taxon>
        <taxon>Tsukamurella</taxon>
    </lineage>
</organism>
<evidence type="ECO:0008006" key="3">
    <source>
        <dbReference type="Google" id="ProtNLM"/>
    </source>
</evidence>
<dbReference type="KEGG" id="tpr:Tpau_3457"/>
<dbReference type="STRING" id="521096.Tpau_3457"/>
<name>D5UX21_TSUPD</name>
<dbReference type="EMBL" id="CP001966">
    <property type="protein sequence ID" value="ADG80040.1"/>
    <property type="molecule type" value="Genomic_DNA"/>
</dbReference>
<reference evidence="1 2" key="2">
    <citation type="journal article" date="2011" name="Stand. Genomic Sci.">
        <title>Complete genome sequence of Tsukamurella paurometabola type strain (no. 33).</title>
        <authorList>
            <person name="Munk A.C."/>
            <person name="Lapidus A."/>
            <person name="Lucas S."/>
            <person name="Nolan M."/>
            <person name="Tice H."/>
            <person name="Cheng J.F."/>
            <person name="Del Rio T.G."/>
            <person name="Goodwin L."/>
            <person name="Pitluck S."/>
            <person name="Liolios K."/>
            <person name="Huntemann M."/>
            <person name="Ivanova N."/>
            <person name="Mavromatis K."/>
            <person name="Mikhailova N."/>
            <person name="Pati A."/>
            <person name="Chen A."/>
            <person name="Palaniappan K."/>
            <person name="Tapia R."/>
            <person name="Han C."/>
            <person name="Land M."/>
            <person name="Hauser L."/>
            <person name="Chang Y.J."/>
            <person name="Jeffries C.D."/>
            <person name="Brettin T."/>
            <person name="Yasawong M."/>
            <person name="Brambilla E.M."/>
            <person name="Rohde M."/>
            <person name="Sikorski J."/>
            <person name="Goker M."/>
            <person name="Detter J.C."/>
            <person name="Woyke T."/>
            <person name="Bristow J."/>
            <person name="Eisen J.A."/>
            <person name="Markowitz V."/>
            <person name="Hugenholtz P."/>
            <person name="Kyrpides N.C."/>
            <person name="Klenk H.P."/>
        </authorList>
    </citation>
    <scope>NUCLEOTIDE SEQUENCE [LARGE SCALE GENOMIC DNA]</scope>
    <source>
        <strain evidence="2">ATCC 8368 / DSM 20162 / CCUG 35730 / CIP 100753 / JCM 10117 / KCTC 9821 / NBRC 16120 / NCIMB 702349 / NCTC 13040</strain>
    </source>
</reference>
<dbReference type="eggNOG" id="COG1413">
    <property type="taxonomic scope" value="Bacteria"/>
</dbReference>
<dbReference type="InterPro" id="IPR016024">
    <property type="entry name" value="ARM-type_fold"/>
</dbReference>
<evidence type="ECO:0000313" key="1">
    <source>
        <dbReference type="EMBL" id="ADG80040.1"/>
    </source>
</evidence>
<dbReference type="HOGENOM" id="CLU_1303768_0_0_11"/>
<sequence>MSFEYDGMPQGDDWMEHYDRRNLVNGKDSFDIRLMQDLNEVGVRAYTVGDLNRAARSVPPAIPVFVDWLDHLDDRVPGEETPHRSALRRSLLTALDDPAAKGNRAAADAVYAQLQRTSPPLENHMQIRAMEILARIGTKNDYDRMLVLARRPDLDTGKRIALVRYLGRFRRPESREVALSYLPIEFVQQEAIRALGKIGTADDIDAITAYADDENPRVRRAVETALTKLQG</sequence>
<dbReference type="InterPro" id="IPR011989">
    <property type="entry name" value="ARM-like"/>
</dbReference>
<dbReference type="AlphaFoldDB" id="D5UX21"/>
<keyword evidence="2" id="KW-1185">Reference proteome</keyword>
<dbReference type="SUPFAM" id="SSF48371">
    <property type="entry name" value="ARM repeat"/>
    <property type="match status" value="1"/>
</dbReference>
<accession>D5UX21</accession>
<reference evidence="2" key="1">
    <citation type="submission" date="2010-03" db="EMBL/GenBank/DDBJ databases">
        <title>The complete chromosome of Tsukamurella paurometabola DSM 20162.</title>
        <authorList>
            <consortium name="US DOE Joint Genome Institute (JGI-PGF)"/>
            <person name="Lucas S."/>
            <person name="Copeland A."/>
            <person name="Lapidus A."/>
            <person name="Glavina del Rio T."/>
            <person name="Dalin E."/>
            <person name="Tice H."/>
            <person name="Bruce D."/>
            <person name="Goodwin L."/>
            <person name="Pitluck S."/>
            <person name="Kyrpides N."/>
            <person name="Mavromatis K."/>
            <person name="Ivanova N."/>
            <person name="Mikhailova N."/>
            <person name="Munk A.C."/>
            <person name="Brettin T."/>
            <person name="Detter J.C."/>
            <person name="Tapia R."/>
            <person name="Han C."/>
            <person name="Larimer F."/>
            <person name="Land M."/>
            <person name="Hauser L."/>
            <person name="Markowitz V."/>
            <person name="Cheng J.-F."/>
            <person name="Hugenholtz P."/>
            <person name="Woyke T."/>
            <person name="Wu D."/>
            <person name="Jando M."/>
            <person name="Brambilla E."/>
            <person name="Klenk H.-P."/>
            <person name="Eisen J.A."/>
        </authorList>
    </citation>
    <scope>NUCLEOTIDE SEQUENCE [LARGE SCALE GENOMIC DNA]</scope>
    <source>
        <strain evidence="2">ATCC 8368 / DSM 20162 / CCUG 35730 / CIP 100753 / JCM 10117 / KCTC 9821 / NBRC 16120 / NCIMB 702349 / NCTC 13040</strain>
    </source>
</reference>